<gene>
    <name evidence="1" type="ORF">C8N40_101500</name>
</gene>
<name>A0A2T5YTN5_9BACT</name>
<proteinExistence type="predicted"/>
<reference evidence="1 2" key="1">
    <citation type="submission" date="2018-04" db="EMBL/GenBank/DDBJ databases">
        <title>Genomic Encyclopedia of Archaeal and Bacterial Type Strains, Phase II (KMG-II): from individual species to whole genera.</title>
        <authorList>
            <person name="Goeker M."/>
        </authorList>
    </citation>
    <scope>NUCLEOTIDE SEQUENCE [LARGE SCALE GENOMIC DNA]</scope>
    <source>
        <strain evidence="1 2">DSM 100162</strain>
    </source>
</reference>
<dbReference type="AlphaFoldDB" id="A0A2T5YTN5"/>
<sequence>MPGFLEAPVNVTFRTIGRRYVGCRISQYKAKVNHSSLSAKLYHTALVEQLLRL</sequence>
<protein>
    <submittedName>
        <fullName evidence="1">Uncharacterized protein</fullName>
    </submittedName>
</protein>
<dbReference type="Proteomes" id="UP000244225">
    <property type="component" value="Unassembled WGS sequence"/>
</dbReference>
<organism evidence="1 2">
    <name type="scientific">Pontibacter mucosus</name>
    <dbReference type="NCBI Taxonomy" id="1649266"/>
    <lineage>
        <taxon>Bacteria</taxon>
        <taxon>Pseudomonadati</taxon>
        <taxon>Bacteroidota</taxon>
        <taxon>Cytophagia</taxon>
        <taxon>Cytophagales</taxon>
        <taxon>Hymenobacteraceae</taxon>
        <taxon>Pontibacter</taxon>
    </lineage>
</organism>
<dbReference type="EMBL" id="QBKI01000001">
    <property type="protein sequence ID" value="PTX22673.1"/>
    <property type="molecule type" value="Genomic_DNA"/>
</dbReference>
<keyword evidence="2" id="KW-1185">Reference proteome</keyword>
<accession>A0A2T5YTN5</accession>
<evidence type="ECO:0000313" key="1">
    <source>
        <dbReference type="EMBL" id="PTX22673.1"/>
    </source>
</evidence>
<evidence type="ECO:0000313" key="2">
    <source>
        <dbReference type="Proteomes" id="UP000244225"/>
    </source>
</evidence>
<comment type="caution">
    <text evidence="1">The sequence shown here is derived from an EMBL/GenBank/DDBJ whole genome shotgun (WGS) entry which is preliminary data.</text>
</comment>